<dbReference type="AlphaFoldDB" id="A0AAN8PX94"/>
<keyword evidence="4 8" id="KW-0999">Mitochondrion inner membrane</keyword>
<evidence type="ECO:0000256" key="1">
    <source>
        <dbReference type="ARBA" id="ARBA00004434"/>
    </source>
</evidence>
<evidence type="ECO:0000256" key="8">
    <source>
        <dbReference type="RuleBase" id="RU363009"/>
    </source>
</evidence>
<dbReference type="Pfam" id="PF15884">
    <property type="entry name" value="QIL1"/>
    <property type="match status" value="1"/>
</dbReference>
<evidence type="ECO:0000256" key="3">
    <source>
        <dbReference type="ARBA" id="ARBA00022692"/>
    </source>
</evidence>
<keyword evidence="10" id="KW-1185">Reference proteome</keyword>
<dbReference type="GO" id="GO:0061617">
    <property type="term" value="C:MICOS complex"/>
    <property type="evidence" value="ECO:0007669"/>
    <property type="project" value="UniProtKB-UniRule"/>
</dbReference>
<organism evidence="9 10">
    <name type="scientific">Patella caerulea</name>
    <name type="common">Rayed Mediterranean limpet</name>
    <dbReference type="NCBI Taxonomy" id="87958"/>
    <lineage>
        <taxon>Eukaryota</taxon>
        <taxon>Metazoa</taxon>
        <taxon>Spiralia</taxon>
        <taxon>Lophotrochozoa</taxon>
        <taxon>Mollusca</taxon>
        <taxon>Gastropoda</taxon>
        <taxon>Patellogastropoda</taxon>
        <taxon>Patelloidea</taxon>
        <taxon>Patellidae</taxon>
        <taxon>Patella</taxon>
    </lineage>
</organism>
<evidence type="ECO:0000256" key="5">
    <source>
        <dbReference type="ARBA" id="ARBA00022989"/>
    </source>
</evidence>
<evidence type="ECO:0000256" key="7">
    <source>
        <dbReference type="ARBA" id="ARBA00023136"/>
    </source>
</evidence>
<comment type="subcellular location">
    <subcellularLocation>
        <location evidence="1 8">Mitochondrion inner membrane</location>
        <topology evidence="1 8">Single-pass membrane protein</topology>
    </subcellularLocation>
</comment>
<comment type="caution">
    <text evidence="9">The sequence shown here is derived from an EMBL/GenBank/DDBJ whole genome shotgun (WGS) entry which is preliminary data.</text>
</comment>
<reference evidence="9 10" key="1">
    <citation type="submission" date="2024-01" db="EMBL/GenBank/DDBJ databases">
        <title>The genome of the rayed Mediterranean limpet Patella caerulea (Linnaeus, 1758).</title>
        <authorList>
            <person name="Anh-Thu Weber A."/>
            <person name="Halstead-Nussloch G."/>
        </authorList>
    </citation>
    <scope>NUCLEOTIDE SEQUENCE [LARGE SCALE GENOMIC DNA]</scope>
    <source>
        <strain evidence="9">AATW-2023a</strain>
        <tissue evidence="9">Whole specimen</tissue>
    </source>
</reference>
<dbReference type="PANTHER" id="PTHR31816:SF3">
    <property type="entry name" value="MICOS COMPLEX SUBUNIT MIC13"/>
    <property type="match status" value="1"/>
</dbReference>
<keyword evidence="6 8" id="KW-0496">Mitochondrion</keyword>
<evidence type="ECO:0000256" key="4">
    <source>
        <dbReference type="ARBA" id="ARBA00022792"/>
    </source>
</evidence>
<name>A0AAN8PX94_PATCE</name>
<gene>
    <name evidence="9" type="ORF">SNE40_007270</name>
</gene>
<evidence type="ECO:0000313" key="10">
    <source>
        <dbReference type="Proteomes" id="UP001347796"/>
    </source>
</evidence>
<accession>A0AAN8PX94</accession>
<dbReference type="InterPro" id="IPR026769">
    <property type="entry name" value="Mic13"/>
</dbReference>
<evidence type="ECO:0000313" key="9">
    <source>
        <dbReference type="EMBL" id="KAK6184919.1"/>
    </source>
</evidence>
<sequence>MAATVVKVATKVAVGVGAVYVTVDQGVWGTNSQAVKAVDKVRSSVLPAANDYVKSIPSLNDINNSVLRTWNSGVKMTFSMVSNAPSKAGEYSKKAYDSSLSLIKEN</sequence>
<dbReference type="GO" id="GO:0042407">
    <property type="term" value="P:cristae formation"/>
    <property type="evidence" value="ECO:0007669"/>
    <property type="project" value="TreeGrafter"/>
</dbReference>
<dbReference type="EMBL" id="JAZGQO010000006">
    <property type="protein sequence ID" value="KAK6184919.1"/>
    <property type="molecule type" value="Genomic_DNA"/>
</dbReference>
<evidence type="ECO:0000256" key="2">
    <source>
        <dbReference type="ARBA" id="ARBA00006771"/>
    </source>
</evidence>
<dbReference type="Proteomes" id="UP001347796">
    <property type="component" value="Unassembled WGS sequence"/>
</dbReference>
<keyword evidence="5" id="KW-1133">Transmembrane helix</keyword>
<dbReference type="GO" id="GO:0044284">
    <property type="term" value="C:mitochondrial crista junction"/>
    <property type="evidence" value="ECO:0007669"/>
    <property type="project" value="TreeGrafter"/>
</dbReference>
<protein>
    <recommendedName>
        <fullName evidence="8">MICOS complex subunit MIC13</fullName>
    </recommendedName>
</protein>
<evidence type="ECO:0000256" key="6">
    <source>
        <dbReference type="ARBA" id="ARBA00023128"/>
    </source>
</evidence>
<dbReference type="PANTHER" id="PTHR31816">
    <property type="entry name" value="MICOS COMPLEX SUBUNIT MIC13"/>
    <property type="match status" value="1"/>
</dbReference>
<proteinExistence type="inferred from homology"/>
<keyword evidence="3" id="KW-0812">Transmembrane</keyword>
<comment type="similarity">
    <text evidence="2 8">Belongs to the MICOS complex subunit Mic13 family.</text>
</comment>
<comment type="function">
    <text evidence="8">Component of the MICOS complex, a large protein complex of the mitochondrial inner membrane that plays crucial roles in the maintenance of crista junctions, inner membrane architecture, and formation of contact sites to the outer membrane.</text>
</comment>
<comment type="subunit">
    <text evidence="8">Component of the mitochondrial contact site and cristae organizing system (MICOS) complex.</text>
</comment>
<keyword evidence="7" id="KW-0472">Membrane</keyword>